<accession>A0AAD9UR13</accession>
<dbReference type="Gene3D" id="2.60.120.260">
    <property type="entry name" value="Galactose-binding domain-like"/>
    <property type="match status" value="1"/>
</dbReference>
<feature type="domain" description="F5/8 type C" evidence="1">
    <location>
        <begin position="1"/>
        <end position="103"/>
    </location>
</feature>
<organism evidence="2 3">
    <name type="scientific">Acropora cervicornis</name>
    <name type="common">Staghorn coral</name>
    <dbReference type="NCBI Taxonomy" id="6130"/>
    <lineage>
        <taxon>Eukaryota</taxon>
        <taxon>Metazoa</taxon>
        <taxon>Cnidaria</taxon>
        <taxon>Anthozoa</taxon>
        <taxon>Hexacorallia</taxon>
        <taxon>Scleractinia</taxon>
        <taxon>Astrocoeniina</taxon>
        <taxon>Acroporidae</taxon>
        <taxon>Acropora</taxon>
    </lineage>
</organism>
<gene>
    <name evidence="2" type="ORF">P5673_033727</name>
</gene>
<reference evidence="2" key="2">
    <citation type="journal article" date="2023" name="Science">
        <title>Genomic signatures of disease resistance in endangered staghorn corals.</title>
        <authorList>
            <person name="Vollmer S.V."/>
            <person name="Selwyn J.D."/>
            <person name="Despard B.A."/>
            <person name="Roesel C.L."/>
        </authorList>
    </citation>
    <scope>NUCLEOTIDE SEQUENCE</scope>
    <source>
        <strain evidence="2">K2</strain>
    </source>
</reference>
<sequence>CNNDLGLEHLKIRDSSLTARSHSSYESLSHGECKAVEGYPSCARLNNNVCSWCVKGVGDQYLQVDFGNCTTVSGIETQGAEGCTKDYYVRKYKVSYRRDGQTWLFYPVSITTASIKGVSCQDKYKAVLLETFNVKVMLHAVLSIFLIFTSYHCDPRNEMNSEEFEEVVESSGSSP</sequence>
<dbReference type="Pfam" id="PF00754">
    <property type="entry name" value="F5_F8_type_C"/>
    <property type="match status" value="1"/>
</dbReference>
<dbReference type="PANTHER" id="PTHR24543:SF291">
    <property type="entry name" value="SMOKE ALARM, ISOFORM D"/>
    <property type="match status" value="1"/>
</dbReference>
<dbReference type="PROSITE" id="PS50022">
    <property type="entry name" value="FA58C_3"/>
    <property type="match status" value="1"/>
</dbReference>
<dbReference type="SUPFAM" id="SSF49785">
    <property type="entry name" value="Galactose-binding domain-like"/>
    <property type="match status" value="1"/>
</dbReference>
<dbReference type="InterPro" id="IPR008979">
    <property type="entry name" value="Galactose-bd-like_sf"/>
</dbReference>
<dbReference type="PROSITE" id="PS01285">
    <property type="entry name" value="FA58C_1"/>
    <property type="match status" value="1"/>
</dbReference>
<feature type="non-terminal residue" evidence="2">
    <location>
        <position position="175"/>
    </location>
</feature>
<dbReference type="PANTHER" id="PTHR24543">
    <property type="entry name" value="MULTICOPPER OXIDASE-RELATED"/>
    <property type="match status" value="1"/>
</dbReference>
<name>A0AAD9UR13_ACRCE</name>
<dbReference type="AlphaFoldDB" id="A0AAD9UR13"/>
<reference evidence="2" key="1">
    <citation type="journal article" date="2023" name="G3 (Bethesda)">
        <title>Whole genome assembly and annotation of the endangered Caribbean coral Acropora cervicornis.</title>
        <authorList>
            <person name="Selwyn J.D."/>
            <person name="Vollmer S.V."/>
        </authorList>
    </citation>
    <scope>NUCLEOTIDE SEQUENCE</scope>
    <source>
        <strain evidence="2">K2</strain>
    </source>
</reference>
<dbReference type="InterPro" id="IPR000421">
    <property type="entry name" value="FA58C"/>
</dbReference>
<proteinExistence type="predicted"/>
<feature type="non-terminal residue" evidence="2">
    <location>
        <position position="1"/>
    </location>
</feature>
<evidence type="ECO:0000313" key="3">
    <source>
        <dbReference type="Proteomes" id="UP001249851"/>
    </source>
</evidence>
<evidence type="ECO:0000313" key="2">
    <source>
        <dbReference type="EMBL" id="KAK2546663.1"/>
    </source>
</evidence>
<dbReference type="Proteomes" id="UP001249851">
    <property type="component" value="Unassembled WGS sequence"/>
</dbReference>
<evidence type="ECO:0000259" key="1">
    <source>
        <dbReference type="PROSITE" id="PS50022"/>
    </source>
</evidence>
<keyword evidence="3" id="KW-1185">Reference proteome</keyword>
<comment type="caution">
    <text evidence="2">The sequence shown here is derived from an EMBL/GenBank/DDBJ whole genome shotgun (WGS) entry which is preliminary data.</text>
</comment>
<protein>
    <submittedName>
        <fullName evidence="2">Lactadherin</fullName>
    </submittedName>
</protein>
<dbReference type="EMBL" id="JARQWQ010000351">
    <property type="protein sequence ID" value="KAK2546663.1"/>
    <property type="molecule type" value="Genomic_DNA"/>
</dbReference>